<evidence type="ECO:0000256" key="1">
    <source>
        <dbReference type="SAM" id="Phobius"/>
    </source>
</evidence>
<dbReference type="EMBL" id="REGN01000588">
    <property type="protein sequence ID" value="RNA40817.1"/>
    <property type="molecule type" value="Genomic_DNA"/>
</dbReference>
<dbReference type="AlphaFoldDB" id="A0A3M7SYL7"/>
<name>A0A3M7SYL7_BRAPC</name>
<comment type="caution">
    <text evidence="2">The sequence shown here is derived from an EMBL/GenBank/DDBJ whole genome shotgun (WGS) entry which is preliminary data.</text>
</comment>
<proteinExistence type="predicted"/>
<organism evidence="2 3">
    <name type="scientific">Brachionus plicatilis</name>
    <name type="common">Marine rotifer</name>
    <name type="synonym">Brachionus muelleri</name>
    <dbReference type="NCBI Taxonomy" id="10195"/>
    <lineage>
        <taxon>Eukaryota</taxon>
        <taxon>Metazoa</taxon>
        <taxon>Spiralia</taxon>
        <taxon>Gnathifera</taxon>
        <taxon>Rotifera</taxon>
        <taxon>Eurotatoria</taxon>
        <taxon>Monogononta</taxon>
        <taxon>Pseudotrocha</taxon>
        <taxon>Ploima</taxon>
        <taxon>Brachionidae</taxon>
        <taxon>Brachionus</taxon>
    </lineage>
</organism>
<gene>
    <name evidence="2" type="ORF">BpHYR1_022809</name>
</gene>
<protein>
    <submittedName>
        <fullName evidence="2">Uncharacterized protein</fullName>
    </submittedName>
</protein>
<feature type="transmembrane region" description="Helical" evidence="1">
    <location>
        <begin position="21"/>
        <end position="39"/>
    </location>
</feature>
<sequence length="92" mass="10893">MSSKLQNSKKTGRPRSGARTNSNRIVTAIFSFLLTFRVVKFLSRRFTFFLFETVTPERGLPYFKHNLHLDQYIYKNEIPNFGLFITPWSNQK</sequence>
<keyword evidence="1" id="KW-0472">Membrane</keyword>
<keyword evidence="1" id="KW-0812">Transmembrane</keyword>
<dbReference type="Proteomes" id="UP000276133">
    <property type="component" value="Unassembled WGS sequence"/>
</dbReference>
<keyword evidence="3" id="KW-1185">Reference proteome</keyword>
<accession>A0A3M7SYL7</accession>
<evidence type="ECO:0000313" key="2">
    <source>
        <dbReference type="EMBL" id="RNA40817.1"/>
    </source>
</evidence>
<keyword evidence="1" id="KW-1133">Transmembrane helix</keyword>
<evidence type="ECO:0000313" key="3">
    <source>
        <dbReference type="Proteomes" id="UP000276133"/>
    </source>
</evidence>
<reference evidence="2 3" key="1">
    <citation type="journal article" date="2018" name="Sci. Rep.">
        <title>Genomic signatures of local adaptation to the degree of environmental predictability in rotifers.</title>
        <authorList>
            <person name="Franch-Gras L."/>
            <person name="Hahn C."/>
            <person name="Garcia-Roger E.M."/>
            <person name="Carmona M.J."/>
            <person name="Serra M."/>
            <person name="Gomez A."/>
        </authorList>
    </citation>
    <scope>NUCLEOTIDE SEQUENCE [LARGE SCALE GENOMIC DNA]</scope>
    <source>
        <strain evidence="2">HYR1</strain>
    </source>
</reference>